<feature type="region of interest" description="Disordered" evidence="5">
    <location>
        <begin position="690"/>
        <end position="720"/>
    </location>
</feature>
<dbReference type="SUPFAM" id="SSF49348">
    <property type="entry name" value="Clathrin adaptor appendage domain"/>
    <property type="match status" value="1"/>
</dbReference>
<evidence type="ECO:0000313" key="9">
    <source>
        <dbReference type="Proteomes" id="UP000507536"/>
    </source>
</evidence>
<feature type="transmembrane region" description="Helical" evidence="6">
    <location>
        <begin position="53"/>
        <end position="72"/>
    </location>
</feature>
<keyword evidence="6" id="KW-1133">Transmembrane helix</keyword>
<dbReference type="GO" id="GO:0012505">
    <property type="term" value="C:endomembrane system"/>
    <property type="evidence" value="ECO:0007669"/>
    <property type="project" value="UniProtKB-SubCell"/>
</dbReference>
<feature type="region of interest" description="Disordered" evidence="5">
    <location>
        <begin position="235"/>
        <end position="314"/>
    </location>
</feature>
<keyword evidence="3" id="KW-0653">Protein transport</keyword>
<evidence type="ECO:0000256" key="2">
    <source>
        <dbReference type="ARBA" id="ARBA00022448"/>
    </source>
</evidence>
<keyword evidence="4 6" id="KW-0472">Membrane</keyword>
<feature type="compositionally biased region" description="Low complexity" evidence="5">
    <location>
        <begin position="697"/>
        <end position="720"/>
    </location>
</feature>
<feature type="compositionally biased region" description="Basic and acidic residues" evidence="5">
    <location>
        <begin position="235"/>
        <end position="246"/>
    </location>
</feature>
<evidence type="ECO:0000256" key="5">
    <source>
        <dbReference type="SAM" id="MobiDB-lite"/>
    </source>
</evidence>
<organism evidence="8 9">
    <name type="scientific">Plasmodium chabaudi adami</name>
    <dbReference type="NCBI Taxonomy" id="5826"/>
    <lineage>
        <taxon>Eukaryota</taxon>
        <taxon>Sar</taxon>
        <taxon>Alveolata</taxon>
        <taxon>Apicomplexa</taxon>
        <taxon>Aconoidasida</taxon>
        <taxon>Haemosporida</taxon>
        <taxon>Plasmodiidae</taxon>
        <taxon>Plasmodium</taxon>
        <taxon>Plasmodium (Vinckeia)</taxon>
    </lineage>
</organism>
<evidence type="ECO:0000256" key="3">
    <source>
        <dbReference type="ARBA" id="ARBA00022927"/>
    </source>
</evidence>
<sequence length="1226" mass="143155">MLKYNIKGLYCFIEEVQNCKSKEEEEQKILGEIIKIKKQFNEKNLTNYKRKKYIWKLIYCHILGYSISLPYLNIIKLISSSDFSDKYCGYTALSLLVHDNNEILNMMVSTIKLDIKNYDEKINFLALHFTSHKINELLVENLYEDILHIVTSNYIYKPNIRKKAFLCLANIYKKRHDLLFKNKNDLEIFKFLDQNISEINMFNACSYLNLIYIIILIFQKYETLFLFTKKKEDDEKKKKNSNRDDDPIINSIGNKRENYKDETSSAGSLKNGNKKNKLNGNSDEDKESNNNSDSNSIDSDYVNRNNSPNIPSHKRFSINIKDELKKKKGTLDLIIEQNLTYTDLKRAEKFGEIESECSINVKEINFFEINKYINKYINYIINIIYLILDENLKIDEGFYYSQFRYPFLLIKCLQMIQLYEMHSLSQSILNNINDILYKILSKSYKKFKNHSSFWNISSIDLVENYQNNMNMSPNQNPLSKNVLTKNNIYLNNRKKEKNGSMKINKSIVYIEYAIIYECCSIYNFLDDKVEERNRDLLLTLIISSLNTKKSNIKYVILNCLSQFKITPQIYNKLEKHISYLVKLLQSDDITIKLQTFNILFNMCNTSNWKYLINIFLQHLPYVDPYIQNEIIIKICILAEQFSTNMAWYIDVIFKIIEIAHKYIFKDVCYRCVQVLTGFAQNKKAGNNLLSMKDDNSDTSSNTSNDNSNNKKNTNRNNDIINNTEEEKKAQMYAAMKCYRYLSKNICKIELLIDLCSYIIGSFGHLIKNKIPMKNQFKILEKYYKFTTTSTKSVILLALMKMVFYEHKLVGNIKKILSDCIDHPNLELQTRACEFMNLCNTNNFNLINSVLKNMPLYNTRKMHKNFLIKRLIENNKHANIDLLEKDTQLINEKFNDKNKPNKYTNFDEENDEVSKYSSDKVSSDSSDESYNKRKAQDDSSSSSSSSSSSDDGDSKKSSNDSSSKSKTSDKGSEDNGNLFKMLGLQKANNINELWLNGCLLDKSLFYKNAVTSILLKQRYQENKAIFQFYIKNISKGPIKIMSINIEESEQIKIKEQKNINNEIINADEVCEYKLNITVSDIFYVMPIIFFNVTAPTSPNLMFSSKLPILITRFIKENKINEASFKMYWKGFTQIHSEDTVMGLPKHSKKILVNYLTSAFNFHVLKIGTHICGSGSIHFPTTNTDNKILILVKIRYEPRGCQISVISSIKPLNNYLNKIFEVYLIKSK</sequence>
<accession>A0A1C6YG77</accession>
<feature type="compositionally biased region" description="Low complexity" evidence="5">
    <location>
        <begin position="937"/>
        <end position="948"/>
    </location>
</feature>
<evidence type="ECO:0000259" key="7">
    <source>
        <dbReference type="Pfam" id="PF01602"/>
    </source>
</evidence>
<comment type="subcellular location">
    <subcellularLocation>
        <location evidence="1">Endomembrane system</location>
    </subcellularLocation>
</comment>
<dbReference type="AlphaFoldDB" id="A0A1C6YG77"/>
<dbReference type="Proteomes" id="UP000507536">
    <property type="component" value="Chromosome 11"/>
</dbReference>
<dbReference type="PANTHER" id="PTHR22780">
    <property type="entry name" value="ADAPTIN, ALPHA/GAMMA/EPSILON"/>
    <property type="match status" value="1"/>
</dbReference>
<dbReference type="EMBL" id="LT608191">
    <property type="protein sequence ID" value="SCM22343.1"/>
    <property type="molecule type" value="Genomic_DNA"/>
</dbReference>
<dbReference type="Pfam" id="PF01602">
    <property type="entry name" value="Adaptin_N"/>
    <property type="match status" value="2"/>
</dbReference>
<dbReference type="GO" id="GO:0030117">
    <property type="term" value="C:membrane coat"/>
    <property type="evidence" value="ECO:0007669"/>
    <property type="project" value="InterPro"/>
</dbReference>
<evidence type="ECO:0000256" key="4">
    <source>
        <dbReference type="ARBA" id="ARBA00023136"/>
    </source>
</evidence>
<keyword evidence="2" id="KW-0813">Transport</keyword>
<dbReference type="InterPro" id="IPR002553">
    <property type="entry name" value="Clathrin/coatomer_adapt-like_N"/>
</dbReference>
<dbReference type="InterPro" id="IPR013041">
    <property type="entry name" value="Clathrin_app_Ig-like_sf"/>
</dbReference>
<evidence type="ECO:0000256" key="1">
    <source>
        <dbReference type="ARBA" id="ARBA00004308"/>
    </source>
</evidence>
<feature type="compositionally biased region" description="Low complexity" evidence="5">
    <location>
        <begin position="289"/>
        <end position="300"/>
    </location>
</feature>
<feature type="compositionally biased region" description="Basic and acidic residues" evidence="5">
    <location>
        <begin position="254"/>
        <end position="263"/>
    </location>
</feature>
<feature type="domain" description="Clathrin/coatomer adaptor adaptin-like N-terminal" evidence="7">
    <location>
        <begin position="433"/>
        <end position="684"/>
    </location>
</feature>
<dbReference type="GO" id="GO:0016192">
    <property type="term" value="P:vesicle-mediated transport"/>
    <property type="evidence" value="ECO:0007669"/>
    <property type="project" value="InterPro"/>
</dbReference>
<dbReference type="GO" id="GO:0006886">
    <property type="term" value="P:intracellular protein transport"/>
    <property type="evidence" value="ECO:0007669"/>
    <property type="project" value="InterPro"/>
</dbReference>
<feature type="domain" description="Clathrin/coatomer adaptor adaptin-like N-terminal" evidence="7">
    <location>
        <begin position="36"/>
        <end position="186"/>
    </location>
</feature>
<feature type="compositionally biased region" description="Basic and acidic residues" evidence="5">
    <location>
        <begin position="911"/>
        <end position="921"/>
    </location>
</feature>
<dbReference type="InterPro" id="IPR050840">
    <property type="entry name" value="Adaptor_Complx_Large_Subunit"/>
</dbReference>
<gene>
    <name evidence="8" type="ORF">PCHDS_000277700</name>
</gene>
<dbReference type="SUPFAM" id="SSF48371">
    <property type="entry name" value="ARM repeat"/>
    <property type="match status" value="1"/>
</dbReference>
<keyword evidence="6" id="KW-0812">Transmembrane</keyword>
<name>A0A1C6YG77_PLACE</name>
<feature type="region of interest" description="Disordered" evidence="5">
    <location>
        <begin position="893"/>
        <end position="974"/>
    </location>
</feature>
<reference evidence="8 9" key="1">
    <citation type="submission" date="2016-08" db="EMBL/GenBank/DDBJ databases">
        <authorList>
            <consortium name="Pathogen Informatics"/>
        </authorList>
    </citation>
    <scope>NUCLEOTIDE SEQUENCE [LARGE SCALE GENOMIC DNA]</scope>
    <source>
        <strain evidence="8 9">DS</strain>
    </source>
</reference>
<protein>
    <submittedName>
        <fullName evidence="8">AP-2 complex subunit alpha, putative</fullName>
    </submittedName>
</protein>
<dbReference type="Gene3D" id="1.25.10.10">
    <property type="entry name" value="Leucine-rich Repeat Variant"/>
    <property type="match status" value="2"/>
</dbReference>
<evidence type="ECO:0000313" key="8">
    <source>
        <dbReference type="EMBL" id="SCM22343.1"/>
    </source>
</evidence>
<dbReference type="InterPro" id="IPR011989">
    <property type="entry name" value="ARM-like"/>
</dbReference>
<evidence type="ECO:0000256" key="6">
    <source>
        <dbReference type="SAM" id="Phobius"/>
    </source>
</evidence>
<dbReference type="Gene3D" id="2.60.40.1230">
    <property type="match status" value="1"/>
</dbReference>
<dbReference type="InterPro" id="IPR016024">
    <property type="entry name" value="ARM-type_fold"/>
</dbReference>
<proteinExistence type="predicted"/>